<dbReference type="GO" id="GO:0008017">
    <property type="term" value="F:microtubule binding"/>
    <property type="evidence" value="ECO:0007669"/>
    <property type="project" value="TreeGrafter"/>
</dbReference>
<dbReference type="CDD" id="cd23525">
    <property type="entry name" value="Abraxas_2_insects"/>
    <property type="match status" value="1"/>
</dbReference>
<feature type="region of interest" description="Disordered" evidence="1">
    <location>
        <begin position="299"/>
        <end position="321"/>
    </location>
</feature>
<dbReference type="STRING" id="94128.A0A2A3EER9"/>
<gene>
    <name evidence="3" type="ORF">APICC_02902</name>
</gene>
<evidence type="ECO:0000259" key="2">
    <source>
        <dbReference type="Pfam" id="PF22299"/>
    </source>
</evidence>
<feature type="region of interest" description="Disordered" evidence="1">
    <location>
        <begin position="360"/>
        <end position="380"/>
    </location>
</feature>
<feature type="domain" description="BRISC complex subunit FAM175B helical" evidence="2">
    <location>
        <begin position="223"/>
        <end position="279"/>
    </location>
</feature>
<dbReference type="AlphaFoldDB" id="A0A2A3EER9"/>
<sequence length="477" mass="53898">MADNDFLITISGPALSLLFYENVRSSGDQIMKSDILTSIKSNLINKEIENTIGFLLGETLEFHIKTYTDLDNQVETVKIYNNIEAVVTCPLPHTLHNSLGKINKEKLKDFLRDKSKQVIGWFHFRRDVSLVPTFRDKLLHKEFASYFCNDNGSKNEFFVTCLLSSSTSNEGGTYKFKHVFLRHKRGTFEPVPLRISNLGSNSFAHEGSDYKPTPTKKSSDVPDIFTKFIESLNLDLTKTSAVESAISIQKAAEQHLSQLIPELCKSDLEVAELEKQVKEFMFSKKIKVNGTQTYEIKKDEINEGKSKSESSDESSDDTYQECRTRNVDPEMFKDHSIATSQSTLRNTMYIEKNINQNKLRKSSTTSIINSPNQEPSPFLNSEITENVFSKSKRLSNMESEIVKESICKSDTNMSGIGRGRGKSMHDVYSGLKKSKRTSGSESSETNSVQNTSLQASYSQVTKKKVDNVRKLDVTDNH</sequence>
<dbReference type="Pfam" id="PF21125">
    <property type="entry name" value="MPN_2A_DUB_like"/>
    <property type="match status" value="1"/>
</dbReference>
<feature type="compositionally biased region" description="Polar residues" evidence="1">
    <location>
        <begin position="437"/>
        <end position="460"/>
    </location>
</feature>
<accession>A0A2A3EER9</accession>
<keyword evidence="4" id="KW-1185">Reference proteome</keyword>
<dbReference type="GO" id="GO:0070536">
    <property type="term" value="P:protein K63-linked deubiquitination"/>
    <property type="evidence" value="ECO:0007669"/>
    <property type="project" value="TreeGrafter"/>
</dbReference>
<name>A0A2A3EER9_APICC</name>
<dbReference type="Pfam" id="PF22299">
    <property type="entry name" value="BRISC_FAM175B_helical"/>
    <property type="match status" value="1"/>
</dbReference>
<feature type="compositionally biased region" description="Basic and acidic residues" evidence="1">
    <location>
        <begin position="299"/>
        <end position="310"/>
    </location>
</feature>
<dbReference type="GO" id="GO:0031593">
    <property type="term" value="F:polyubiquitin modification-dependent protein binding"/>
    <property type="evidence" value="ECO:0007669"/>
    <property type="project" value="TreeGrafter"/>
</dbReference>
<evidence type="ECO:0000313" key="4">
    <source>
        <dbReference type="Proteomes" id="UP000242457"/>
    </source>
</evidence>
<dbReference type="PRINTS" id="PR02051">
    <property type="entry name" value="PROTEINF175"/>
</dbReference>
<dbReference type="EMBL" id="KZ288266">
    <property type="protein sequence ID" value="PBC30283.1"/>
    <property type="molecule type" value="Genomic_DNA"/>
</dbReference>
<dbReference type="PANTHER" id="PTHR31728">
    <property type="entry name" value="ABRAXAS FAMILY MEMBER"/>
    <property type="match status" value="1"/>
</dbReference>
<dbReference type="PANTHER" id="PTHR31728:SF5">
    <property type="entry name" value="OS07G0540200 PROTEIN"/>
    <property type="match status" value="1"/>
</dbReference>
<dbReference type="InterPro" id="IPR023238">
    <property type="entry name" value="FAM175"/>
</dbReference>
<organism evidence="3 4">
    <name type="scientific">Apis cerana cerana</name>
    <name type="common">Oriental honeybee</name>
    <dbReference type="NCBI Taxonomy" id="94128"/>
    <lineage>
        <taxon>Eukaryota</taxon>
        <taxon>Metazoa</taxon>
        <taxon>Ecdysozoa</taxon>
        <taxon>Arthropoda</taxon>
        <taxon>Hexapoda</taxon>
        <taxon>Insecta</taxon>
        <taxon>Pterygota</taxon>
        <taxon>Neoptera</taxon>
        <taxon>Endopterygota</taxon>
        <taxon>Hymenoptera</taxon>
        <taxon>Apocrita</taxon>
        <taxon>Aculeata</taxon>
        <taxon>Apoidea</taxon>
        <taxon>Anthophila</taxon>
        <taxon>Apidae</taxon>
        <taxon>Apis</taxon>
    </lineage>
</organism>
<evidence type="ECO:0000256" key="1">
    <source>
        <dbReference type="SAM" id="MobiDB-lite"/>
    </source>
</evidence>
<dbReference type="GO" id="GO:0008608">
    <property type="term" value="P:attachment of spindle microtubules to kinetochore"/>
    <property type="evidence" value="ECO:0007669"/>
    <property type="project" value="TreeGrafter"/>
</dbReference>
<reference evidence="3 4" key="1">
    <citation type="submission" date="2014-07" db="EMBL/GenBank/DDBJ databases">
        <title>Genomic and transcriptomic analysis on Apis cerana provide comprehensive insights into honey bee biology.</title>
        <authorList>
            <person name="Diao Q."/>
            <person name="Sun L."/>
            <person name="Zheng H."/>
            <person name="Zheng H."/>
            <person name="Xu S."/>
            <person name="Wang S."/>
            <person name="Zeng Z."/>
            <person name="Hu F."/>
            <person name="Su S."/>
            <person name="Wu J."/>
        </authorList>
    </citation>
    <scope>NUCLEOTIDE SEQUENCE [LARGE SCALE GENOMIC DNA]</scope>
    <source>
        <tissue evidence="3">Pupae without intestine</tissue>
    </source>
</reference>
<dbReference type="OrthoDB" id="6358435at2759"/>
<protein>
    <submittedName>
        <fullName evidence="3">BRCA1-A complex subunit Abraxas</fullName>
    </submittedName>
</protein>
<evidence type="ECO:0000313" key="3">
    <source>
        <dbReference type="EMBL" id="PBC30283.1"/>
    </source>
</evidence>
<proteinExistence type="predicted"/>
<dbReference type="GO" id="GO:0090307">
    <property type="term" value="P:mitotic spindle assembly"/>
    <property type="evidence" value="ECO:0007669"/>
    <property type="project" value="TreeGrafter"/>
</dbReference>
<dbReference type="GO" id="GO:0005634">
    <property type="term" value="C:nucleus"/>
    <property type="evidence" value="ECO:0007669"/>
    <property type="project" value="TreeGrafter"/>
</dbReference>
<feature type="region of interest" description="Disordered" evidence="1">
    <location>
        <begin position="410"/>
        <end position="477"/>
    </location>
</feature>
<feature type="compositionally biased region" description="Basic and acidic residues" evidence="1">
    <location>
        <begin position="463"/>
        <end position="477"/>
    </location>
</feature>
<dbReference type="Proteomes" id="UP000242457">
    <property type="component" value="Unassembled WGS sequence"/>
</dbReference>
<dbReference type="InterPro" id="IPR055064">
    <property type="entry name" value="BRISC_FAM175B_helical"/>
</dbReference>